<dbReference type="GO" id="GO:0005634">
    <property type="term" value="C:nucleus"/>
    <property type="evidence" value="ECO:0007669"/>
    <property type="project" value="TreeGrafter"/>
</dbReference>
<dbReference type="GO" id="GO:0003676">
    <property type="term" value="F:nucleic acid binding"/>
    <property type="evidence" value="ECO:0007669"/>
    <property type="project" value="InterPro"/>
</dbReference>
<reference evidence="5" key="1">
    <citation type="submission" date="2021-08" db="EMBL/GenBank/DDBJ databases">
        <title>WGS assembly of Ceratopteris richardii.</title>
        <authorList>
            <person name="Marchant D.B."/>
            <person name="Chen G."/>
            <person name="Jenkins J."/>
            <person name="Shu S."/>
            <person name="Leebens-Mack J."/>
            <person name="Grimwood J."/>
            <person name="Schmutz J."/>
            <person name="Soltis P."/>
            <person name="Soltis D."/>
            <person name="Chen Z.-H."/>
        </authorList>
    </citation>
    <scope>NUCLEOTIDE SEQUENCE</scope>
    <source>
        <strain evidence="5">Whitten #5841</strain>
        <tissue evidence="5">Leaf</tissue>
    </source>
</reference>
<evidence type="ECO:0000256" key="3">
    <source>
        <dbReference type="SAM" id="MobiDB-lite"/>
    </source>
</evidence>
<accession>A0A8T2S7V7</accession>
<dbReference type="InterPro" id="IPR036397">
    <property type="entry name" value="RNaseH_sf"/>
</dbReference>
<dbReference type="OrthoDB" id="1910696at2759"/>
<organism evidence="5 6">
    <name type="scientific">Ceratopteris richardii</name>
    <name type="common">Triangle waterfern</name>
    <dbReference type="NCBI Taxonomy" id="49495"/>
    <lineage>
        <taxon>Eukaryota</taxon>
        <taxon>Viridiplantae</taxon>
        <taxon>Streptophyta</taxon>
        <taxon>Embryophyta</taxon>
        <taxon>Tracheophyta</taxon>
        <taxon>Polypodiopsida</taxon>
        <taxon>Polypodiidae</taxon>
        <taxon>Polypodiales</taxon>
        <taxon>Pteridineae</taxon>
        <taxon>Pteridaceae</taxon>
        <taxon>Parkerioideae</taxon>
        <taxon>Ceratopteris</taxon>
    </lineage>
</organism>
<proteinExistence type="predicted"/>
<name>A0A8T2S7V7_CERRI</name>
<dbReference type="InterPro" id="IPR002562">
    <property type="entry name" value="3'-5'_exonuclease_dom"/>
</dbReference>
<dbReference type="AlphaFoldDB" id="A0A8T2S7V7"/>
<keyword evidence="2" id="KW-0378">Hydrolase</keyword>
<feature type="region of interest" description="Disordered" evidence="3">
    <location>
        <begin position="37"/>
        <end position="70"/>
    </location>
</feature>
<gene>
    <name evidence="5" type="ORF">KP509_22G051200</name>
</gene>
<evidence type="ECO:0000313" key="5">
    <source>
        <dbReference type="EMBL" id="KAH7307240.1"/>
    </source>
</evidence>
<keyword evidence="6" id="KW-1185">Reference proteome</keyword>
<dbReference type="InterPro" id="IPR051132">
    <property type="entry name" value="3-5_Exonuclease_domain"/>
</dbReference>
<comment type="caution">
    <text evidence="5">The sequence shown here is derived from an EMBL/GenBank/DDBJ whole genome shotgun (WGS) entry which is preliminary data.</text>
</comment>
<dbReference type="GO" id="GO:0006139">
    <property type="term" value="P:nucleobase-containing compound metabolic process"/>
    <property type="evidence" value="ECO:0007669"/>
    <property type="project" value="InterPro"/>
</dbReference>
<evidence type="ECO:0000259" key="4">
    <source>
        <dbReference type="Pfam" id="PF01612"/>
    </source>
</evidence>
<keyword evidence="1" id="KW-0540">Nuclease</keyword>
<dbReference type="EMBL" id="CM035427">
    <property type="protein sequence ID" value="KAH7307240.1"/>
    <property type="molecule type" value="Genomic_DNA"/>
</dbReference>
<dbReference type="GO" id="GO:0005737">
    <property type="term" value="C:cytoplasm"/>
    <property type="evidence" value="ECO:0007669"/>
    <property type="project" value="TreeGrafter"/>
</dbReference>
<dbReference type="Proteomes" id="UP000825935">
    <property type="component" value="Chromosome 22"/>
</dbReference>
<dbReference type="Gene3D" id="3.30.420.10">
    <property type="entry name" value="Ribonuclease H-like superfamily/Ribonuclease H"/>
    <property type="match status" value="1"/>
</dbReference>
<dbReference type="Pfam" id="PF01612">
    <property type="entry name" value="DNA_pol_A_exo1"/>
    <property type="match status" value="1"/>
</dbReference>
<dbReference type="SUPFAM" id="SSF53098">
    <property type="entry name" value="Ribonuclease H-like"/>
    <property type="match status" value="1"/>
</dbReference>
<dbReference type="CDD" id="cd06141">
    <property type="entry name" value="WRN_exo"/>
    <property type="match status" value="1"/>
</dbReference>
<sequence>MKIPLDIWLHNFAVNKQPNFFLCAEHFRSMGSVPAAEEDEALRGPPPPIHVFPSVPSSPSFSSLPQQQQQQFRSLPPLQHQQERRIPHSTVINGCTWYHQSPSPLLFSTDSYNPSAFPPSHLPLPMNPPYADGSTSVYAHDYAQGDGPCGCAPRISPGYSPYSSMHNMYRPLAGHAYDGHNQCMPMPYCPYDGRVRPCGPSEYVVGMPVSSPHSLSASQAIRCDFMMEHPITELPPRALRMPGRTSRQIVSWSGMTMPVVVTTQAAAVVEWIQRQSGDIFGFDLEWKPNRQKDENNSVALLQLCGPNECLIIQLLYTDMIPRILKEFLSNARKHLGGVGIRQDVKKLEEDHDLVCQGQVELGILASEKLQRVDLQWRSLKKLVDQVLGMTLVKVKKITMSNWAKEYLDERQIEYACIDAWAAYAVLQKLMTL</sequence>
<evidence type="ECO:0000256" key="1">
    <source>
        <dbReference type="ARBA" id="ARBA00022722"/>
    </source>
</evidence>
<dbReference type="InterPro" id="IPR012337">
    <property type="entry name" value="RNaseH-like_sf"/>
</dbReference>
<dbReference type="PANTHER" id="PTHR13620:SF121">
    <property type="entry name" value="EMB|CAB82946.1-RELATED"/>
    <property type="match status" value="1"/>
</dbReference>
<feature type="compositionally biased region" description="Low complexity" evidence="3">
    <location>
        <begin position="51"/>
        <end position="70"/>
    </location>
</feature>
<dbReference type="PANTHER" id="PTHR13620">
    <property type="entry name" value="3-5 EXONUCLEASE"/>
    <property type="match status" value="1"/>
</dbReference>
<protein>
    <recommendedName>
        <fullName evidence="4">3'-5' exonuclease domain-containing protein</fullName>
    </recommendedName>
</protein>
<evidence type="ECO:0000313" key="6">
    <source>
        <dbReference type="Proteomes" id="UP000825935"/>
    </source>
</evidence>
<evidence type="ECO:0000256" key="2">
    <source>
        <dbReference type="ARBA" id="ARBA00022801"/>
    </source>
</evidence>
<dbReference type="GO" id="GO:0008408">
    <property type="term" value="F:3'-5' exonuclease activity"/>
    <property type="evidence" value="ECO:0007669"/>
    <property type="project" value="InterPro"/>
</dbReference>
<feature type="domain" description="3'-5' exonuclease" evidence="4">
    <location>
        <begin position="263"/>
        <end position="430"/>
    </location>
</feature>